<dbReference type="AlphaFoldDB" id="V8ARZ9"/>
<name>V8ARZ9_9LACT</name>
<comment type="caution">
    <text evidence="1">The sequence shown here is derived from an EMBL/GenBank/DDBJ whole genome shotgun (WGS) entry which is preliminary data.</text>
</comment>
<protein>
    <submittedName>
        <fullName evidence="1">Uncharacterized protein</fullName>
    </submittedName>
</protein>
<reference evidence="1 2" key="1">
    <citation type="submission" date="2013-07" db="EMBL/GenBank/DDBJ databases">
        <title>Isolation of Lactococcus garvieae strain TRF1 from the fecal material of a timber rattlesnake.</title>
        <authorList>
            <person name="McLaughlin R.W."/>
            <person name="Cochran P.A."/>
            <person name="Dowd S.E."/>
        </authorList>
    </citation>
    <scope>NUCLEOTIDE SEQUENCE [LARGE SCALE GENOMIC DNA]</scope>
    <source>
        <strain evidence="1 2">TRF1</strain>
    </source>
</reference>
<organism evidence="1 2">
    <name type="scientific">Lactococcus garvieae TRF1</name>
    <dbReference type="NCBI Taxonomy" id="1380772"/>
    <lineage>
        <taxon>Bacteria</taxon>
        <taxon>Bacillati</taxon>
        <taxon>Bacillota</taxon>
        <taxon>Bacilli</taxon>
        <taxon>Lactobacillales</taxon>
        <taxon>Streptococcaceae</taxon>
        <taxon>Lactococcus</taxon>
    </lineage>
</organism>
<dbReference type="EMBL" id="AVFE01000003">
    <property type="protein sequence ID" value="ETD05603.1"/>
    <property type="molecule type" value="Genomic_DNA"/>
</dbReference>
<accession>V8ARZ9</accession>
<dbReference type="PATRIC" id="fig|1380772.3.peg.311"/>
<gene>
    <name evidence="1" type="ORF">N568_0101540</name>
</gene>
<dbReference type="Proteomes" id="UP000018692">
    <property type="component" value="Unassembled WGS sequence"/>
</dbReference>
<proteinExistence type="predicted"/>
<evidence type="ECO:0000313" key="1">
    <source>
        <dbReference type="EMBL" id="ETD05603.1"/>
    </source>
</evidence>
<sequence>MMSFERVDLMLEEMQVLLAEYELIVNNFMPNYQDFFLLELEEADFSQDFNKIQKLYLEAREAGKHIFKRRCDSDFSNANIAF</sequence>
<evidence type="ECO:0000313" key="2">
    <source>
        <dbReference type="Proteomes" id="UP000018692"/>
    </source>
</evidence>